<dbReference type="Pfam" id="PF20600">
    <property type="entry name" value="ExoX-like_C"/>
    <property type="match status" value="1"/>
</dbReference>
<dbReference type="GO" id="GO:0003676">
    <property type="term" value="F:nucleic acid binding"/>
    <property type="evidence" value="ECO:0007669"/>
    <property type="project" value="InterPro"/>
</dbReference>
<dbReference type="PANTHER" id="PTHR30231:SF41">
    <property type="entry name" value="DNA POLYMERASE III SUBUNIT EPSILON"/>
    <property type="match status" value="1"/>
</dbReference>
<dbReference type="KEGG" id="rhoz:GXP67_28555"/>
<reference evidence="2 3" key="1">
    <citation type="submission" date="2020-01" db="EMBL/GenBank/DDBJ databases">
        <authorList>
            <person name="Kim M.K."/>
        </authorList>
    </citation>
    <scope>NUCLEOTIDE SEQUENCE [LARGE SCALE GENOMIC DNA]</scope>
    <source>
        <strain evidence="2 3">172606-1</strain>
    </source>
</reference>
<dbReference type="GO" id="GO:0045004">
    <property type="term" value="P:DNA replication proofreading"/>
    <property type="evidence" value="ECO:0007669"/>
    <property type="project" value="TreeGrafter"/>
</dbReference>
<evidence type="ECO:0000259" key="1">
    <source>
        <dbReference type="SMART" id="SM00479"/>
    </source>
</evidence>
<keyword evidence="2" id="KW-0378">Hydrolase</keyword>
<dbReference type="Proteomes" id="UP000480178">
    <property type="component" value="Chromosome"/>
</dbReference>
<sequence length="270" mass="31133">MHQLKLKKPLAFFDLETTGTNVVNDRIVEICIAKAMPNGDLNVKTWRINPMVPIPAETSMIHGIYDEDIKDAPTFKELAKPILQFFEGCDLAGFNIIRFDVPMLVEEYLRINMDFPVHNRKMVDAQKIFHMMEPRSLSAAYRFYCGKELIGAHSAEVDTLATFEVLSAQIQKYQGVQVKDDKGKEFEPVKNDVNALHELTATKMVDLAGRIIFNEKGEEIFNFGKHKDRKVTEVLEKEPAFYDWMMKGEFPLDTKRKLTEIKLRGFNLKR</sequence>
<feature type="domain" description="Exonuclease" evidence="1">
    <location>
        <begin position="9"/>
        <end position="175"/>
    </location>
</feature>
<dbReference type="CDD" id="cd06127">
    <property type="entry name" value="DEDDh"/>
    <property type="match status" value="1"/>
</dbReference>
<dbReference type="Gene3D" id="3.30.420.10">
    <property type="entry name" value="Ribonuclease H-like superfamily/Ribonuclease H"/>
    <property type="match status" value="1"/>
</dbReference>
<dbReference type="SMART" id="SM00479">
    <property type="entry name" value="EXOIII"/>
    <property type="match status" value="1"/>
</dbReference>
<dbReference type="InterPro" id="IPR046768">
    <property type="entry name" value="ExoX-like_C"/>
</dbReference>
<accession>A0A6C0GRU2</accession>
<name>A0A6C0GRU2_9BACT</name>
<keyword evidence="3" id="KW-1185">Reference proteome</keyword>
<dbReference type="GO" id="GO:0008408">
    <property type="term" value="F:3'-5' exonuclease activity"/>
    <property type="evidence" value="ECO:0007669"/>
    <property type="project" value="TreeGrafter"/>
</dbReference>
<protein>
    <submittedName>
        <fullName evidence="2">3'-5' exonuclease</fullName>
    </submittedName>
</protein>
<dbReference type="Pfam" id="PF00929">
    <property type="entry name" value="RNase_T"/>
    <property type="match status" value="1"/>
</dbReference>
<dbReference type="AlphaFoldDB" id="A0A6C0GRU2"/>
<evidence type="ECO:0000313" key="3">
    <source>
        <dbReference type="Proteomes" id="UP000480178"/>
    </source>
</evidence>
<proteinExistence type="predicted"/>
<evidence type="ECO:0000313" key="2">
    <source>
        <dbReference type="EMBL" id="QHT70323.1"/>
    </source>
</evidence>
<dbReference type="GO" id="GO:0005829">
    <property type="term" value="C:cytosol"/>
    <property type="evidence" value="ECO:0007669"/>
    <property type="project" value="TreeGrafter"/>
</dbReference>
<dbReference type="PANTHER" id="PTHR30231">
    <property type="entry name" value="DNA POLYMERASE III SUBUNIT EPSILON"/>
    <property type="match status" value="1"/>
</dbReference>
<organism evidence="2 3">
    <name type="scientific">Rhodocytophaga rosea</name>
    <dbReference type="NCBI Taxonomy" id="2704465"/>
    <lineage>
        <taxon>Bacteria</taxon>
        <taxon>Pseudomonadati</taxon>
        <taxon>Bacteroidota</taxon>
        <taxon>Cytophagia</taxon>
        <taxon>Cytophagales</taxon>
        <taxon>Rhodocytophagaceae</taxon>
        <taxon>Rhodocytophaga</taxon>
    </lineage>
</organism>
<keyword evidence="2" id="KW-0540">Nuclease</keyword>
<dbReference type="RefSeq" id="WP_162446302.1">
    <property type="nucleotide sequence ID" value="NZ_CP048222.1"/>
</dbReference>
<dbReference type="SUPFAM" id="SSF53098">
    <property type="entry name" value="Ribonuclease H-like"/>
    <property type="match status" value="1"/>
</dbReference>
<dbReference type="EMBL" id="CP048222">
    <property type="protein sequence ID" value="QHT70323.1"/>
    <property type="molecule type" value="Genomic_DNA"/>
</dbReference>
<dbReference type="InterPro" id="IPR012337">
    <property type="entry name" value="RNaseH-like_sf"/>
</dbReference>
<keyword evidence="2" id="KW-0269">Exonuclease</keyword>
<gene>
    <name evidence="2" type="ORF">GXP67_28555</name>
</gene>
<dbReference type="InterPro" id="IPR013520">
    <property type="entry name" value="Ribonucl_H"/>
</dbReference>
<dbReference type="InterPro" id="IPR036397">
    <property type="entry name" value="RNaseH_sf"/>
</dbReference>